<dbReference type="Gene3D" id="3.40.220.10">
    <property type="entry name" value="Leucine Aminopeptidase, subunit E, domain 1"/>
    <property type="match status" value="1"/>
</dbReference>
<dbReference type="Pfam" id="PF01661">
    <property type="entry name" value="Macro"/>
    <property type="match status" value="1"/>
</dbReference>
<evidence type="ECO:0000313" key="4">
    <source>
        <dbReference type="RefSeq" id="XP_014675578.1"/>
    </source>
</evidence>
<dbReference type="PANTHER" id="PTHR11106:SF27">
    <property type="entry name" value="MACRO DOMAIN-CONTAINING PROTEIN"/>
    <property type="match status" value="1"/>
</dbReference>
<protein>
    <submittedName>
        <fullName evidence="3 4">Macro domain-containing protein mll7730-like</fullName>
    </submittedName>
</protein>
<dbReference type="PROSITE" id="PS51154">
    <property type="entry name" value="MACRO"/>
    <property type="match status" value="1"/>
</dbReference>
<dbReference type="Proteomes" id="UP000695022">
    <property type="component" value="Unplaced"/>
</dbReference>
<keyword evidence="2" id="KW-1185">Reference proteome</keyword>
<evidence type="ECO:0000313" key="3">
    <source>
        <dbReference type="RefSeq" id="XP_014675577.1"/>
    </source>
</evidence>
<dbReference type="InterPro" id="IPR043472">
    <property type="entry name" value="Macro_dom-like"/>
</dbReference>
<dbReference type="PANTHER" id="PTHR11106">
    <property type="entry name" value="GANGLIOSIDE INDUCED DIFFERENTIATION ASSOCIATED PROTEIN 2-RELATED"/>
    <property type="match status" value="1"/>
</dbReference>
<dbReference type="SMART" id="SM00506">
    <property type="entry name" value="A1pp"/>
    <property type="match status" value="1"/>
</dbReference>
<proteinExistence type="predicted"/>
<accession>A0ABM1ETQ7</accession>
<gene>
    <name evidence="3 4" type="primary">LOC106815608</name>
</gene>
<dbReference type="RefSeq" id="XP_014675578.1">
    <property type="nucleotide sequence ID" value="XM_014820092.1"/>
</dbReference>
<reference evidence="3 4" key="1">
    <citation type="submission" date="2025-05" db="UniProtKB">
        <authorList>
            <consortium name="RefSeq"/>
        </authorList>
    </citation>
    <scope>IDENTIFICATION</scope>
</reference>
<organism evidence="2 4">
    <name type="scientific">Priapulus caudatus</name>
    <name type="common">Priapulid worm</name>
    <dbReference type="NCBI Taxonomy" id="37621"/>
    <lineage>
        <taxon>Eukaryota</taxon>
        <taxon>Metazoa</taxon>
        <taxon>Ecdysozoa</taxon>
        <taxon>Scalidophora</taxon>
        <taxon>Priapulida</taxon>
        <taxon>Priapulimorpha</taxon>
        <taxon>Priapulimorphida</taxon>
        <taxon>Priapulidae</taxon>
        <taxon>Priapulus</taxon>
    </lineage>
</organism>
<dbReference type="SUPFAM" id="SSF52949">
    <property type="entry name" value="Macro domain-like"/>
    <property type="match status" value="1"/>
</dbReference>
<sequence>MKTAIIKTASATLSQKKAQYSCGTAFKTLADIPTWPAYAKENSYYLQKVALAEPPKFSVAADLNDRVSVFRGDITTLEVGAIVNAANASLMGGGGVDGAIHRAAGRELKAECATLNGCATGDAKMTGGHRLPAERVLHTVGPIGEHADKLESCYATCLGLARDAGARSIAFPCISTGVYGYPNKKAAVVAVATVRGFLDRHPDAFDRVIFCLFLSVDVEIYSQLLPIYFPLGDGEEVKKD</sequence>
<evidence type="ECO:0000259" key="1">
    <source>
        <dbReference type="PROSITE" id="PS51154"/>
    </source>
</evidence>
<evidence type="ECO:0000313" key="2">
    <source>
        <dbReference type="Proteomes" id="UP000695022"/>
    </source>
</evidence>
<dbReference type="InterPro" id="IPR002589">
    <property type="entry name" value="Macro_dom"/>
</dbReference>
<dbReference type="GeneID" id="106815608"/>
<dbReference type="CDD" id="cd02908">
    <property type="entry name" value="Macro_OAADPr_deacetylase"/>
    <property type="match status" value="1"/>
</dbReference>
<feature type="domain" description="Macro" evidence="1">
    <location>
        <begin position="54"/>
        <end position="229"/>
    </location>
</feature>
<name>A0ABM1ETQ7_PRICU</name>
<dbReference type="RefSeq" id="XP_014675577.1">
    <property type="nucleotide sequence ID" value="XM_014820091.1"/>
</dbReference>